<feature type="transmembrane region" description="Helical" evidence="1">
    <location>
        <begin position="7"/>
        <end position="24"/>
    </location>
</feature>
<protein>
    <submittedName>
        <fullName evidence="2">CvpA family protein</fullName>
    </submittedName>
</protein>
<keyword evidence="1" id="KW-1133">Transmembrane helix</keyword>
<sequence length="541" mass="60575">MRKKWKLLIVLFVILAAGLYYYIALPAFNIHSTGTWFLIIVLLVALAVFYGARRQIRPGEVRQNKGMRLLIGVILGVGVVYLVGTLLSSPIFNAKKYQQLMKVEEGNFSEDIQELSFDKIPLLDRDTAVLLGDRKMGSMVEMVSQFEADDIYSQINYQDNPVRVTPLKYASLIKWFTNQSEGIPAYIRINMATQTTELVELEEGMKYSTSEHLNRNIYRHLRFAHPTYIYGDLSFEIDDDGIPYWIAPVKKFNIGLFGGETVGKVVICNAIDGSMVTYDIEDVPQWVDRAYSADLLVELFDYYGTLKHGFLNSVLSQKDCLKTTEGYNYLALEDDVWMYTGVTSVNGDQSNVGFVLANQRTMETKYYEVEGATETSAMSSAEGQVQNLKYTATFPLLLNISGEPTYFIALKDDAGLVKKYAMVNVQKYQIVAIGDSVSQCQENYLDLMASNGIRGEEEGGADVLSVTGRITKIAQAVVEGNSHYYVMIEGSDDIFDVSVVDFIDILRYEVGQEITMEYQEGGTANVVLSLGAGSEEAQVEE</sequence>
<comment type="caution">
    <text evidence="2">The sequence shown here is derived from an EMBL/GenBank/DDBJ whole genome shotgun (WGS) entry which is preliminary data.</text>
</comment>
<organism evidence="2 3">
    <name type="scientific">Candidatus Dorea gallistercoris</name>
    <dbReference type="NCBI Taxonomy" id="2838542"/>
    <lineage>
        <taxon>Bacteria</taxon>
        <taxon>Bacillati</taxon>
        <taxon>Bacillota</taxon>
        <taxon>Clostridia</taxon>
        <taxon>Lachnospirales</taxon>
        <taxon>Lachnospiraceae</taxon>
        <taxon>Dorea</taxon>
    </lineage>
</organism>
<accession>A0A9D1UD47</accession>
<feature type="transmembrane region" description="Helical" evidence="1">
    <location>
        <begin position="69"/>
        <end position="92"/>
    </location>
</feature>
<keyword evidence="1" id="KW-0472">Membrane</keyword>
<evidence type="ECO:0000256" key="1">
    <source>
        <dbReference type="SAM" id="Phobius"/>
    </source>
</evidence>
<gene>
    <name evidence="2" type="ORF">H9873_01055</name>
</gene>
<name>A0A9D1UD47_9FIRM</name>
<dbReference type="AlphaFoldDB" id="A0A9D1UD47"/>
<proteinExistence type="predicted"/>
<dbReference type="EMBL" id="DXGF01000022">
    <property type="protein sequence ID" value="HIW82903.1"/>
    <property type="molecule type" value="Genomic_DNA"/>
</dbReference>
<reference evidence="2" key="1">
    <citation type="journal article" date="2021" name="PeerJ">
        <title>Extensive microbial diversity within the chicken gut microbiome revealed by metagenomics and culture.</title>
        <authorList>
            <person name="Gilroy R."/>
            <person name="Ravi A."/>
            <person name="Getino M."/>
            <person name="Pursley I."/>
            <person name="Horton D.L."/>
            <person name="Alikhan N.F."/>
            <person name="Baker D."/>
            <person name="Gharbi K."/>
            <person name="Hall N."/>
            <person name="Watson M."/>
            <person name="Adriaenssens E.M."/>
            <person name="Foster-Nyarko E."/>
            <person name="Jarju S."/>
            <person name="Secka A."/>
            <person name="Antonio M."/>
            <person name="Oren A."/>
            <person name="Chaudhuri R.R."/>
            <person name="La Ragione R."/>
            <person name="Hildebrand F."/>
            <person name="Pallen M.J."/>
        </authorList>
    </citation>
    <scope>NUCLEOTIDE SEQUENCE</scope>
    <source>
        <strain evidence="2">ChiSxjej1B13-11762</strain>
    </source>
</reference>
<dbReference type="Proteomes" id="UP000824263">
    <property type="component" value="Unassembled WGS sequence"/>
</dbReference>
<reference evidence="2" key="2">
    <citation type="submission" date="2021-04" db="EMBL/GenBank/DDBJ databases">
        <authorList>
            <person name="Gilroy R."/>
        </authorList>
    </citation>
    <scope>NUCLEOTIDE SEQUENCE</scope>
    <source>
        <strain evidence="2">ChiSxjej1B13-11762</strain>
    </source>
</reference>
<keyword evidence="1" id="KW-0812">Transmembrane</keyword>
<evidence type="ECO:0000313" key="3">
    <source>
        <dbReference type="Proteomes" id="UP000824263"/>
    </source>
</evidence>
<feature type="transmembrane region" description="Helical" evidence="1">
    <location>
        <begin position="30"/>
        <end position="49"/>
    </location>
</feature>
<evidence type="ECO:0000313" key="2">
    <source>
        <dbReference type="EMBL" id="HIW82903.1"/>
    </source>
</evidence>